<proteinExistence type="predicted"/>
<evidence type="ECO:0008006" key="3">
    <source>
        <dbReference type="Google" id="ProtNLM"/>
    </source>
</evidence>
<feature type="coiled-coil region" evidence="1">
    <location>
        <begin position="231"/>
        <end position="265"/>
    </location>
</feature>
<keyword evidence="1" id="KW-0175">Coiled coil</keyword>
<reference evidence="2" key="1">
    <citation type="submission" date="2018-05" db="EMBL/GenBank/DDBJ databases">
        <authorList>
            <person name="Lanie J.A."/>
            <person name="Ng W.-L."/>
            <person name="Kazmierczak K.M."/>
            <person name="Andrzejewski T.M."/>
            <person name="Davidsen T.M."/>
            <person name="Wayne K.J."/>
            <person name="Tettelin H."/>
            <person name="Glass J.I."/>
            <person name="Rusch D."/>
            <person name="Podicherti R."/>
            <person name="Tsui H.-C.T."/>
            <person name="Winkler M.E."/>
        </authorList>
    </citation>
    <scope>NUCLEOTIDE SEQUENCE</scope>
</reference>
<evidence type="ECO:0000313" key="2">
    <source>
        <dbReference type="EMBL" id="SVA12454.1"/>
    </source>
</evidence>
<dbReference type="AlphaFoldDB" id="A0A381T9Q7"/>
<organism evidence="2">
    <name type="scientific">marine metagenome</name>
    <dbReference type="NCBI Taxonomy" id="408172"/>
    <lineage>
        <taxon>unclassified sequences</taxon>
        <taxon>metagenomes</taxon>
        <taxon>ecological metagenomes</taxon>
    </lineage>
</organism>
<feature type="coiled-coil region" evidence="1">
    <location>
        <begin position="105"/>
        <end position="154"/>
    </location>
</feature>
<accession>A0A381T9Q7</accession>
<name>A0A381T9Q7_9ZZZZ</name>
<protein>
    <recommendedName>
        <fullName evidence="3">Scaffolding protein</fullName>
    </recommendedName>
</protein>
<gene>
    <name evidence="2" type="ORF">METZ01_LOCUS65308</name>
</gene>
<evidence type="ECO:0000256" key="1">
    <source>
        <dbReference type="SAM" id="Coils"/>
    </source>
</evidence>
<sequence>MADAFEELLGGDVLSEDVKTSLTEAWEKKLTEAREQITNEIREEFAGRYTNDKEQIVEAMDNMLTDAIKQEVEEFAHDKGALVEARVQYKQKMQEHAEVLDKFLMDALKKEITELREDRNTQGTNFKKLEGFVLKQLTKELNEFHTDKQSVVEQKVKLVKEGKQLLRDTKANFVKKAAEKVESIVESTLRGEIGSLKEDIKSARENAFGRKMFEAFAAEFMTSHLAEGTEIKKLSHKLKDMEGQLEEANVSISAKQVEISEAQKQARIAEGMQARDKMLSELLTPLSRDKKEIMEDLLSTVQTENLKKQYEKYLPTVLNENVKKEAKSTASKKTLKENVQPKARAQKTVITGNKPIHVSPETTDAQAEIINLRKLAGL</sequence>
<dbReference type="EMBL" id="UINC01004186">
    <property type="protein sequence ID" value="SVA12454.1"/>
    <property type="molecule type" value="Genomic_DNA"/>
</dbReference>